<dbReference type="InterPro" id="IPR036291">
    <property type="entry name" value="NAD(P)-bd_dom_sf"/>
</dbReference>
<comment type="subcellular location">
    <subcellularLocation>
        <location evidence="1">Membrane</location>
        <topology evidence="1">Multi-pass membrane protein</topology>
    </subcellularLocation>
</comment>
<evidence type="ECO:0000259" key="10">
    <source>
        <dbReference type="PROSITE" id="PS50801"/>
    </source>
</evidence>
<gene>
    <name evidence="11" type="ORF">D9757_008702</name>
</gene>
<feature type="transmembrane region" description="Helical" evidence="8">
    <location>
        <begin position="1947"/>
        <end position="1978"/>
    </location>
</feature>
<dbReference type="Gene3D" id="3.40.50.720">
    <property type="entry name" value="NAD(P)-binding Rossmann-like Domain"/>
    <property type="match status" value="1"/>
</dbReference>
<dbReference type="InterPro" id="IPR018490">
    <property type="entry name" value="cNMP-bd_dom_sf"/>
</dbReference>
<dbReference type="Pfam" id="PF07993">
    <property type="entry name" value="NAD_binding_4"/>
    <property type="match status" value="1"/>
</dbReference>
<dbReference type="CDD" id="cd07042">
    <property type="entry name" value="STAS_SulP_like_sulfate_transporter"/>
    <property type="match status" value="1"/>
</dbReference>
<feature type="domain" description="STAS" evidence="10">
    <location>
        <begin position="2019"/>
        <end position="2126"/>
    </location>
</feature>
<feature type="transmembrane region" description="Helical" evidence="8">
    <location>
        <begin position="1643"/>
        <end position="1675"/>
    </location>
</feature>
<dbReference type="PANTHER" id="PTHR43310:SF4">
    <property type="entry name" value="AFR304WP"/>
    <property type="match status" value="1"/>
</dbReference>
<feature type="transmembrane region" description="Helical" evidence="8">
    <location>
        <begin position="1541"/>
        <end position="1563"/>
    </location>
</feature>
<dbReference type="Pfam" id="PF23562">
    <property type="entry name" value="AMP-binding_C_3"/>
    <property type="match status" value="1"/>
</dbReference>
<feature type="transmembrane region" description="Helical" evidence="8">
    <location>
        <begin position="1112"/>
        <end position="1141"/>
    </location>
</feature>
<dbReference type="SUPFAM" id="SSF51206">
    <property type="entry name" value="cAMP-binding domain-like"/>
    <property type="match status" value="1"/>
</dbReference>
<dbReference type="InterPro" id="IPR002645">
    <property type="entry name" value="STAS_dom"/>
</dbReference>
<name>A0A8H5H8W9_9AGAR</name>
<evidence type="ECO:0000256" key="1">
    <source>
        <dbReference type="ARBA" id="ARBA00004141"/>
    </source>
</evidence>
<dbReference type="InterPro" id="IPR011547">
    <property type="entry name" value="SLC26A/SulP_dom"/>
</dbReference>
<feature type="transmembrane region" description="Helical" evidence="8">
    <location>
        <begin position="1707"/>
        <end position="1724"/>
    </location>
</feature>
<dbReference type="Gene3D" id="2.60.120.10">
    <property type="entry name" value="Jelly Rolls"/>
    <property type="match status" value="1"/>
</dbReference>
<dbReference type="Pfam" id="PF00027">
    <property type="entry name" value="cNMP_binding"/>
    <property type="match status" value="1"/>
</dbReference>
<keyword evidence="2" id="KW-0596">Phosphopantetheine</keyword>
<proteinExistence type="predicted"/>
<dbReference type="InterPro" id="IPR020845">
    <property type="entry name" value="AMP-binding_CS"/>
</dbReference>
<keyword evidence="4 8" id="KW-0812">Transmembrane</keyword>
<feature type="transmembrane region" description="Helical" evidence="8">
    <location>
        <begin position="1731"/>
        <end position="1753"/>
    </location>
</feature>
<dbReference type="Proteomes" id="UP000518752">
    <property type="component" value="Unassembled WGS sequence"/>
</dbReference>
<accession>A0A8H5H8W9</accession>
<dbReference type="InterPro" id="IPR042099">
    <property type="entry name" value="ANL_N_sf"/>
</dbReference>
<keyword evidence="6 8" id="KW-0472">Membrane</keyword>
<dbReference type="Pfam" id="PF00916">
    <property type="entry name" value="Sulfate_transp"/>
    <property type="match status" value="1"/>
</dbReference>
<feature type="region of interest" description="Disordered" evidence="7">
    <location>
        <begin position="1435"/>
        <end position="1472"/>
    </location>
</feature>
<evidence type="ECO:0000313" key="12">
    <source>
        <dbReference type="Proteomes" id="UP000518752"/>
    </source>
</evidence>
<evidence type="ECO:0000256" key="4">
    <source>
        <dbReference type="ARBA" id="ARBA00022692"/>
    </source>
</evidence>
<dbReference type="InterPro" id="IPR014710">
    <property type="entry name" value="RmlC-like_jellyroll"/>
</dbReference>
<dbReference type="SMART" id="SM00100">
    <property type="entry name" value="cNMP"/>
    <property type="match status" value="1"/>
</dbReference>
<dbReference type="SUPFAM" id="SSF51735">
    <property type="entry name" value="NAD(P)-binding Rossmann-fold domains"/>
    <property type="match status" value="1"/>
</dbReference>
<dbReference type="GO" id="GO:0016020">
    <property type="term" value="C:membrane"/>
    <property type="evidence" value="ECO:0007669"/>
    <property type="project" value="UniProtKB-SubCell"/>
</dbReference>
<evidence type="ECO:0000256" key="2">
    <source>
        <dbReference type="ARBA" id="ARBA00022450"/>
    </source>
</evidence>
<dbReference type="Gene3D" id="3.40.50.12780">
    <property type="entry name" value="N-terminal domain of ligase-like"/>
    <property type="match status" value="1"/>
</dbReference>
<evidence type="ECO:0000256" key="5">
    <source>
        <dbReference type="ARBA" id="ARBA00022989"/>
    </source>
</evidence>
<evidence type="ECO:0000256" key="7">
    <source>
        <dbReference type="SAM" id="MobiDB-lite"/>
    </source>
</evidence>
<dbReference type="PROSITE" id="PS00455">
    <property type="entry name" value="AMP_BINDING"/>
    <property type="match status" value="1"/>
</dbReference>
<evidence type="ECO:0000256" key="3">
    <source>
        <dbReference type="ARBA" id="ARBA00022553"/>
    </source>
</evidence>
<feature type="compositionally biased region" description="Low complexity" evidence="7">
    <location>
        <begin position="1330"/>
        <end position="1373"/>
    </location>
</feature>
<feature type="compositionally biased region" description="Pro residues" evidence="7">
    <location>
        <begin position="1398"/>
        <end position="1407"/>
    </location>
</feature>
<dbReference type="InterPro" id="IPR052706">
    <property type="entry name" value="Membrane-Transporter-like"/>
</dbReference>
<evidence type="ECO:0000256" key="8">
    <source>
        <dbReference type="SAM" id="Phobius"/>
    </source>
</evidence>
<dbReference type="SUPFAM" id="SSF56801">
    <property type="entry name" value="Acetyl-CoA synthetase-like"/>
    <property type="match status" value="1"/>
</dbReference>
<evidence type="ECO:0000313" key="11">
    <source>
        <dbReference type="EMBL" id="KAF5378913.1"/>
    </source>
</evidence>
<dbReference type="PROSITE" id="PS50042">
    <property type="entry name" value="CNMP_BINDING_3"/>
    <property type="match status" value="1"/>
</dbReference>
<dbReference type="InterPro" id="IPR013120">
    <property type="entry name" value="FAR_NAD-bd"/>
</dbReference>
<keyword evidence="5 8" id="KW-1133">Transmembrane helix</keyword>
<keyword evidence="12" id="KW-1185">Reference proteome</keyword>
<feature type="transmembrane region" description="Helical" evidence="8">
    <location>
        <begin position="1842"/>
        <end position="1862"/>
    </location>
</feature>
<feature type="region of interest" description="Disordered" evidence="7">
    <location>
        <begin position="1294"/>
        <end position="1422"/>
    </location>
</feature>
<comment type="caution">
    <text evidence="11">The sequence shown here is derived from an EMBL/GenBank/DDBJ whole genome shotgun (WGS) entry which is preliminary data.</text>
</comment>
<dbReference type="CDD" id="cd00038">
    <property type="entry name" value="CAP_ED"/>
    <property type="match status" value="1"/>
</dbReference>
<dbReference type="PROSITE" id="PS50801">
    <property type="entry name" value="STAS"/>
    <property type="match status" value="1"/>
</dbReference>
<dbReference type="Pfam" id="PF01740">
    <property type="entry name" value="STAS"/>
    <property type="match status" value="1"/>
</dbReference>
<evidence type="ECO:0000259" key="9">
    <source>
        <dbReference type="PROSITE" id="PS50042"/>
    </source>
</evidence>
<feature type="transmembrane region" description="Helical" evidence="8">
    <location>
        <begin position="1510"/>
        <end position="1535"/>
    </location>
</feature>
<dbReference type="PANTHER" id="PTHR43310">
    <property type="entry name" value="SULFATE TRANSPORTER YBAR-RELATED"/>
    <property type="match status" value="1"/>
</dbReference>
<reference evidence="11 12" key="1">
    <citation type="journal article" date="2020" name="ISME J.">
        <title>Uncovering the hidden diversity of litter-decomposition mechanisms in mushroom-forming fungi.</title>
        <authorList>
            <person name="Floudas D."/>
            <person name="Bentzer J."/>
            <person name="Ahren D."/>
            <person name="Johansson T."/>
            <person name="Persson P."/>
            <person name="Tunlid A."/>
        </authorList>
    </citation>
    <scope>NUCLEOTIDE SEQUENCE [LARGE SCALE GENOMIC DNA]</scope>
    <source>
        <strain evidence="11 12">CBS 406.79</strain>
    </source>
</reference>
<evidence type="ECO:0000256" key="6">
    <source>
        <dbReference type="ARBA" id="ARBA00023136"/>
    </source>
</evidence>
<dbReference type="InterPro" id="IPR000595">
    <property type="entry name" value="cNMP-bd_dom"/>
</dbReference>
<feature type="transmembrane region" description="Helical" evidence="8">
    <location>
        <begin position="1874"/>
        <end position="1894"/>
    </location>
</feature>
<organism evidence="11 12">
    <name type="scientific">Collybiopsis confluens</name>
    <dbReference type="NCBI Taxonomy" id="2823264"/>
    <lineage>
        <taxon>Eukaryota</taxon>
        <taxon>Fungi</taxon>
        <taxon>Dikarya</taxon>
        <taxon>Basidiomycota</taxon>
        <taxon>Agaricomycotina</taxon>
        <taxon>Agaricomycetes</taxon>
        <taxon>Agaricomycetidae</taxon>
        <taxon>Agaricales</taxon>
        <taxon>Marasmiineae</taxon>
        <taxon>Omphalotaceae</taxon>
        <taxon>Collybiopsis</taxon>
    </lineage>
</organism>
<feature type="compositionally biased region" description="Low complexity" evidence="7">
    <location>
        <begin position="1383"/>
        <end position="1397"/>
    </location>
</feature>
<dbReference type="InterPro" id="IPR000873">
    <property type="entry name" value="AMP-dep_synth/lig_dom"/>
</dbReference>
<feature type="compositionally biased region" description="Polar residues" evidence="7">
    <location>
        <begin position="1444"/>
        <end position="1459"/>
    </location>
</feature>
<keyword evidence="3" id="KW-0597">Phosphoprotein</keyword>
<feature type="domain" description="Cyclic nucleotide-binding" evidence="9">
    <location>
        <begin position="2211"/>
        <end position="2331"/>
    </location>
</feature>
<dbReference type="SUPFAM" id="SSF52091">
    <property type="entry name" value="SpoIIaa-like"/>
    <property type="match status" value="1"/>
</dbReference>
<protein>
    <submittedName>
        <fullName evidence="11">Uncharacterized protein</fullName>
    </submittedName>
</protein>
<dbReference type="Gene3D" id="3.30.750.24">
    <property type="entry name" value="STAS domain"/>
    <property type="match status" value="1"/>
</dbReference>
<dbReference type="Pfam" id="PF00501">
    <property type="entry name" value="AMP-binding"/>
    <property type="match status" value="1"/>
</dbReference>
<dbReference type="InterPro" id="IPR036513">
    <property type="entry name" value="STAS_dom_sf"/>
</dbReference>
<dbReference type="OrthoDB" id="409725at2759"/>
<sequence>MIPSSISSLKPVYPDLGESQLNLPDLLDFHLKHNPDYPLYAYTNPEGSGSGSVRIMTEIKALEYVRAVHRVANFIWQDGHSRPGDVIGLVVNIDSLLYSVLIVGIIKAGMVKFECSSPPSHTQDIYASCDNIHFSLTQSGLRGVIDDLKAQLKAEDASYELTIGKIPPFGMVFPVLGRERAEDPFVPFDSTLVFPPPKDEDKALYLHSSGSTGLPKPILLTHRIIKDDAAALYITRFREFFSPHPVFGAFALPTFHIMGFCCQILMPLYGIVTTVIFAPTMGLAECKGSTGMQATFVPNSGPIVVTPESVLEAARIIKLQAMVVVPALIHAWAIDEEAVEFLKTMQYLGFGGGPLAPQIAESLLARGVPVQTGYGATEFGIVMELRVPHDPKTWNYLEFRKTVKIRWVDQGNGNFEPHFLSSDSHHVAVENLPDVAGYATSDLCVPHPTIPDLWKIVGRIDDVIAHSSGEKTVPGPIEAIITASPMLGGAIMFGRQHDQPGILLEPLLKYQIDVTNEKELSKFRSMIWPLIEDANKIAPAFSRIFREMILIVDPNKPLPRVGKGTVARKAALALYQTEIDQLYKTIEENSGGNSINPPKSWAAEDLEIWLSDQILTGILTKVPAADEDLFEHGFDSLSSTILRLRLVATLRKAGFSSAAAAIHQNIVYSHHSIALLAHAIADLVADPAKDSKDGRDRGDEKTHVDAIEAMISKYSQGLHDSIPHTVQESVNGQPQCILLTGSTGNLGAQLLQLLLLDDSVARVYTLNRSSTQISMLDRHQLRFQDKGLDSSLLASPKLVFLTGETFREDLGLPECILKELRQNLTMIIHNAWRLDFNLSLASFESHVKGSRNLIDLARSSRCASSLRFLFTSSIASAQSWDARSQGPYPERVILDAKYAVGAGYGESKYVTERILARSGVQATSFRIDQVAGGAPNGAWATSDWVPILVQSSLKMNKLPDAAGLVSWVPMDAVCQAVLDVGMSAEAPKVVNVTHPKPVSWNLVIRSIRDTLIQEKKLCSDALPLVSYGDWVANIEKRTASEGDTGNIPAIKLLDFFRLLAKADDALMKAGSKGTTESMGFTPLSTENVQKLSERMRTIQRLDADLIRKWISYWIHAGFFFFPRTISASCFLISITFGLLFLSSSLRLLQAMASPFLYSPNHDPNSPPPTFASISYPAINEVVRRPSTSASSSSSHSSFVSPRAEDILTGASSTDTGVGHVHASRTVSRAVPHSQNTIRDSTMELSSVLLSSVASSSFPSTSDSFSGSKWTPSTFTPHSFGAFDSTIQVEPRSFTATGDPVARGGPSEAGLQQSSKPAKPGVASSAGQFRSGLSLLLHSSSHSSHPTASSTLDPPQPSRASSQSSVSTITPASSLESFPKDHSGSPTPTSTRTGSPYPALIPPHPPTPANLESSPGEPRPMFPARQSRIRWDPAIDASQHRRSHSQSVTSTATNGGSSDGENAPLLGRSSPESSSLFPLYGSIISKKLKTIAVPNRAQTHQIFHDAVRQSFWAIPAVLLGCLLNILDGVSYGMIIFPTSAPFTTLGPMGVSMFFVSCVLAQVCYTCGGSGFAGASGSMMIEVVPFFHILANSIAREIGEENAAEVIATTIVAYALSSVLTEFFAEVRGFVLRRNHTISTTRLSFFLLGALKLGTLITFFPRHILVGCIGGVGAFLIETGLTVSMRIPDDDFVIDLDTFKLMFFDPHNLSLWTIPLGLAILLRIITSKWNHQLIFPVYFVVIPMLFYIIVAAAQLNLGELRNAGWLFDIPGGDGGESDKWWKFYTYLDRNLVHLAPLWSTLPTQFALLFFNILHPPLNVPALSVSLNEDVDTNKELMAHGYSNILAGAVGTVPNYLVYVNTLLFYRVGGGTRTAGFLLAVATTVLLLIGTGPIGYIRKDFHRDFPSSIDAEDLFDVAVPVVGALIFVLGIDLMKEALWDTRHRVSKMEYITIVSIIVAMTVWDFVVGVLFGIVVSCFFFVVQNSQRRSIRAFLTGETAISTVRRPSAQRAYLKEVSKQTTILRLQGFLFFGTITYVEEAIRGIIDSPSWQKNPVRFLVVDLTLVAGVDMSAAEAFVRIQRLLSAKQVTLVFCGFEVESAVGKALESVGVMGARGVELFSTFNDAMEWTENAYLTAYFRSQKVETSSSVNFVLPGRQDVDVISSYQSPSAVGSPRRALLLDIGARTIANDIRPSPLLNDPNTEPLKTLVRAFSSFGDIDYNQLGLLIPYLQRMSIPNDFILWRQGDISDGLYLIESGVLRATYHFAEHTQSIEESMVPGTLAGELSALSSLPRNAMVIAERAAVLWKLSIENLRLMETEEPLAARAFTQMVLKSAKIDYDTLLAALASRQ</sequence>
<dbReference type="EMBL" id="JAACJN010000073">
    <property type="protein sequence ID" value="KAF5378913.1"/>
    <property type="molecule type" value="Genomic_DNA"/>
</dbReference>
<feature type="transmembrane region" description="Helical" evidence="8">
    <location>
        <begin position="1914"/>
        <end position="1935"/>
    </location>
</feature>